<keyword evidence="1" id="KW-0472">Membrane</keyword>
<evidence type="ECO:0000256" key="1">
    <source>
        <dbReference type="SAM" id="Phobius"/>
    </source>
</evidence>
<dbReference type="Proteomes" id="UP001205603">
    <property type="component" value="Unassembled WGS sequence"/>
</dbReference>
<feature type="transmembrane region" description="Helical" evidence="1">
    <location>
        <begin position="20"/>
        <end position="43"/>
    </location>
</feature>
<evidence type="ECO:0000313" key="2">
    <source>
        <dbReference type="EMBL" id="MCP9611350.1"/>
    </source>
</evidence>
<gene>
    <name evidence="2" type="ORF">NMU02_04505</name>
</gene>
<dbReference type="RefSeq" id="WP_255026087.1">
    <property type="nucleotide sequence ID" value="NZ_JANDHW010000003.1"/>
</dbReference>
<sequence length="68" mass="7717">MKQLIKELSLSGLTLKQKAIVWYFAISFCLLASTAEAPFWFLFLEVANFANAARLIKRVLLPEDPQDS</sequence>
<name>A0ABT1MFE0_9BACT</name>
<organism evidence="2 3">
    <name type="scientific">Coprobacter tertius</name>
    <dbReference type="NCBI Taxonomy" id="2944915"/>
    <lineage>
        <taxon>Bacteria</taxon>
        <taxon>Pseudomonadati</taxon>
        <taxon>Bacteroidota</taxon>
        <taxon>Bacteroidia</taxon>
        <taxon>Bacteroidales</taxon>
        <taxon>Barnesiellaceae</taxon>
        <taxon>Coprobacter</taxon>
    </lineage>
</organism>
<comment type="caution">
    <text evidence="2">The sequence shown here is derived from an EMBL/GenBank/DDBJ whole genome shotgun (WGS) entry which is preliminary data.</text>
</comment>
<accession>A0ABT1MFE0</accession>
<keyword evidence="1" id="KW-0812">Transmembrane</keyword>
<proteinExistence type="predicted"/>
<evidence type="ECO:0000313" key="3">
    <source>
        <dbReference type="Proteomes" id="UP001205603"/>
    </source>
</evidence>
<keyword evidence="1" id="KW-1133">Transmembrane helix</keyword>
<protein>
    <submittedName>
        <fullName evidence="2">Uncharacterized protein</fullName>
    </submittedName>
</protein>
<keyword evidence="3" id="KW-1185">Reference proteome</keyword>
<dbReference type="EMBL" id="JANDHW010000003">
    <property type="protein sequence ID" value="MCP9611350.1"/>
    <property type="molecule type" value="Genomic_DNA"/>
</dbReference>
<reference evidence="2 3" key="1">
    <citation type="submission" date="2022-07" db="EMBL/GenBank/DDBJ databases">
        <title>Fecal culturing of patients with breast cancer.</title>
        <authorList>
            <person name="Teng N.M.Y."/>
            <person name="Kiu R."/>
            <person name="Evans R."/>
            <person name="Baker D.J."/>
            <person name="Zenner C."/>
            <person name="Robinson S.D."/>
            <person name="Hall L.J."/>
        </authorList>
    </citation>
    <scope>NUCLEOTIDE SEQUENCE [LARGE SCALE GENOMIC DNA]</scope>
    <source>
        <strain evidence="2 3">LH1063</strain>
    </source>
</reference>